<accession>A0ACC2KG93</accession>
<gene>
    <name evidence="1" type="ORF">MRB53_028630</name>
</gene>
<name>A0ACC2KG93_PERAE</name>
<keyword evidence="2" id="KW-1185">Reference proteome</keyword>
<comment type="caution">
    <text evidence="1">The sequence shown here is derived from an EMBL/GenBank/DDBJ whole genome shotgun (WGS) entry which is preliminary data.</text>
</comment>
<protein>
    <submittedName>
        <fullName evidence="1">Uncharacterized protein</fullName>
    </submittedName>
</protein>
<organism evidence="1 2">
    <name type="scientific">Persea americana</name>
    <name type="common">Avocado</name>
    <dbReference type="NCBI Taxonomy" id="3435"/>
    <lineage>
        <taxon>Eukaryota</taxon>
        <taxon>Viridiplantae</taxon>
        <taxon>Streptophyta</taxon>
        <taxon>Embryophyta</taxon>
        <taxon>Tracheophyta</taxon>
        <taxon>Spermatophyta</taxon>
        <taxon>Magnoliopsida</taxon>
        <taxon>Magnoliidae</taxon>
        <taxon>Laurales</taxon>
        <taxon>Lauraceae</taxon>
        <taxon>Persea</taxon>
    </lineage>
</organism>
<sequence>MEKEIARYFLDSFSSSNPLDCETFLDFLDRSVMEEMNELLFQEFSTEKMTTALAQLHPTNAPSSDNIPPLFFQKYWHLEGKNVFDAVLSILNSDFIHNEINHTCIVLILENKPPEKTTDVRPLSLCNVVYKLISKVIANRLKKVLAHIISENQSSFVPGRQITDNTLVAYEAVNSLKQKQRGEKGIMSIELDMSKAYDMVEWGFLKR</sequence>
<dbReference type="EMBL" id="CM056817">
    <property type="protein sequence ID" value="KAJ8620101.1"/>
    <property type="molecule type" value="Genomic_DNA"/>
</dbReference>
<dbReference type="Proteomes" id="UP001234297">
    <property type="component" value="Chromosome 9"/>
</dbReference>
<proteinExistence type="predicted"/>
<evidence type="ECO:0000313" key="1">
    <source>
        <dbReference type="EMBL" id="KAJ8620101.1"/>
    </source>
</evidence>
<evidence type="ECO:0000313" key="2">
    <source>
        <dbReference type="Proteomes" id="UP001234297"/>
    </source>
</evidence>
<reference evidence="1 2" key="1">
    <citation type="journal article" date="2022" name="Hortic Res">
        <title>A haplotype resolved chromosomal level avocado genome allows analysis of novel avocado genes.</title>
        <authorList>
            <person name="Nath O."/>
            <person name="Fletcher S.J."/>
            <person name="Hayward A."/>
            <person name="Shaw L.M."/>
            <person name="Masouleh A.K."/>
            <person name="Furtado A."/>
            <person name="Henry R.J."/>
            <person name="Mitter N."/>
        </authorList>
    </citation>
    <scope>NUCLEOTIDE SEQUENCE [LARGE SCALE GENOMIC DNA]</scope>
    <source>
        <strain evidence="2">cv. Hass</strain>
    </source>
</reference>